<evidence type="ECO:0000256" key="10">
    <source>
        <dbReference type="ARBA" id="ARBA00023136"/>
    </source>
</evidence>
<keyword evidence="4" id="KW-0812">Transmembrane</keyword>
<dbReference type="PANTHER" id="PTHR24282:SF255">
    <property type="entry name" value="CYTOCHROME P450 72A11-RELATED"/>
    <property type="match status" value="1"/>
</dbReference>
<keyword evidence="14" id="KW-1185">Reference proteome</keyword>
<comment type="cofactor">
    <cofactor evidence="11">
        <name>heme</name>
        <dbReference type="ChEBI" id="CHEBI:30413"/>
    </cofactor>
</comment>
<dbReference type="PROSITE" id="PS00086">
    <property type="entry name" value="CYTOCHROME_P450"/>
    <property type="match status" value="1"/>
</dbReference>
<evidence type="ECO:0000256" key="6">
    <source>
        <dbReference type="ARBA" id="ARBA00022989"/>
    </source>
</evidence>
<comment type="subcellular location">
    <subcellularLocation>
        <location evidence="1">Membrane</location>
    </subcellularLocation>
</comment>
<evidence type="ECO:0000256" key="3">
    <source>
        <dbReference type="ARBA" id="ARBA00022617"/>
    </source>
</evidence>
<dbReference type="Pfam" id="PF00067">
    <property type="entry name" value="p450"/>
    <property type="match status" value="1"/>
</dbReference>
<evidence type="ECO:0000256" key="1">
    <source>
        <dbReference type="ARBA" id="ARBA00004370"/>
    </source>
</evidence>
<evidence type="ECO:0000256" key="5">
    <source>
        <dbReference type="ARBA" id="ARBA00022723"/>
    </source>
</evidence>
<dbReference type="Proteomes" id="UP001630127">
    <property type="component" value="Unassembled WGS sequence"/>
</dbReference>
<keyword evidence="8 11" id="KW-0408">Iron</keyword>
<feature type="binding site" description="axial binding residue" evidence="11">
    <location>
        <position position="87"/>
    </location>
    <ligand>
        <name>heme</name>
        <dbReference type="ChEBI" id="CHEBI:30413"/>
    </ligand>
    <ligandPart>
        <name>Fe</name>
        <dbReference type="ChEBI" id="CHEBI:18248"/>
    </ligandPart>
</feature>
<evidence type="ECO:0000313" key="13">
    <source>
        <dbReference type="EMBL" id="KAL3509067.1"/>
    </source>
</evidence>
<evidence type="ECO:0000256" key="4">
    <source>
        <dbReference type="ARBA" id="ARBA00022692"/>
    </source>
</evidence>
<organism evidence="13 14">
    <name type="scientific">Cinchona calisaya</name>
    <dbReference type="NCBI Taxonomy" id="153742"/>
    <lineage>
        <taxon>Eukaryota</taxon>
        <taxon>Viridiplantae</taxon>
        <taxon>Streptophyta</taxon>
        <taxon>Embryophyta</taxon>
        <taxon>Tracheophyta</taxon>
        <taxon>Spermatophyta</taxon>
        <taxon>Magnoliopsida</taxon>
        <taxon>eudicotyledons</taxon>
        <taxon>Gunneridae</taxon>
        <taxon>Pentapetalae</taxon>
        <taxon>asterids</taxon>
        <taxon>lamiids</taxon>
        <taxon>Gentianales</taxon>
        <taxon>Rubiaceae</taxon>
        <taxon>Cinchonoideae</taxon>
        <taxon>Cinchoneae</taxon>
        <taxon>Cinchona</taxon>
    </lineage>
</organism>
<keyword evidence="6" id="KW-1133">Transmembrane helix</keyword>
<comment type="similarity">
    <text evidence="2 12">Belongs to the cytochrome P450 family.</text>
</comment>
<dbReference type="AlphaFoldDB" id="A0ABD2YNW3"/>
<keyword evidence="10" id="KW-0472">Membrane</keyword>
<dbReference type="InterPro" id="IPR001128">
    <property type="entry name" value="Cyt_P450"/>
</dbReference>
<protein>
    <recommendedName>
        <fullName evidence="15">Cytochrome P450</fullName>
    </recommendedName>
</protein>
<evidence type="ECO:0000256" key="7">
    <source>
        <dbReference type="ARBA" id="ARBA00023002"/>
    </source>
</evidence>
<dbReference type="PRINTS" id="PR00463">
    <property type="entry name" value="EP450I"/>
</dbReference>
<name>A0ABD2YNW3_9GENT</name>
<keyword evidence="5 11" id="KW-0479">Metal-binding</keyword>
<reference evidence="13 14" key="1">
    <citation type="submission" date="2024-11" db="EMBL/GenBank/DDBJ databases">
        <title>A near-complete genome assembly of Cinchona calisaya.</title>
        <authorList>
            <person name="Lian D.C."/>
            <person name="Zhao X.W."/>
            <person name="Wei L."/>
        </authorList>
    </citation>
    <scope>NUCLEOTIDE SEQUENCE [LARGE SCALE GENOMIC DNA]</scope>
    <source>
        <tissue evidence="13">Nenye</tissue>
    </source>
</reference>
<keyword evidence="3 11" id="KW-0349">Heme</keyword>
<comment type="caution">
    <text evidence="13">The sequence shown here is derived from an EMBL/GenBank/DDBJ whole genome shotgun (WGS) entry which is preliminary data.</text>
</comment>
<evidence type="ECO:0000256" key="9">
    <source>
        <dbReference type="ARBA" id="ARBA00023033"/>
    </source>
</evidence>
<evidence type="ECO:0000256" key="2">
    <source>
        <dbReference type="ARBA" id="ARBA00010617"/>
    </source>
</evidence>
<proteinExistence type="inferred from homology"/>
<accession>A0ABD2YNW3</accession>
<dbReference type="GO" id="GO:0016020">
    <property type="term" value="C:membrane"/>
    <property type="evidence" value="ECO:0007669"/>
    <property type="project" value="UniProtKB-SubCell"/>
</dbReference>
<dbReference type="Gene3D" id="1.10.630.10">
    <property type="entry name" value="Cytochrome P450"/>
    <property type="match status" value="1"/>
</dbReference>
<dbReference type="GO" id="GO:0046872">
    <property type="term" value="F:metal ion binding"/>
    <property type="evidence" value="ECO:0007669"/>
    <property type="project" value="UniProtKB-KW"/>
</dbReference>
<dbReference type="GO" id="GO:0004497">
    <property type="term" value="F:monooxygenase activity"/>
    <property type="evidence" value="ECO:0007669"/>
    <property type="project" value="UniProtKB-KW"/>
</dbReference>
<evidence type="ECO:0000313" key="14">
    <source>
        <dbReference type="Proteomes" id="UP001630127"/>
    </source>
</evidence>
<dbReference type="InterPro" id="IPR050665">
    <property type="entry name" value="Cytochrome_P450_Monooxygen"/>
</dbReference>
<keyword evidence="7 12" id="KW-0560">Oxidoreductase</keyword>
<evidence type="ECO:0008006" key="15">
    <source>
        <dbReference type="Google" id="ProtNLM"/>
    </source>
</evidence>
<dbReference type="InterPro" id="IPR036396">
    <property type="entry name" value="Cyt_P450_sf"/>
</dbReference>
<dbReference type="EMBL" id="JBJUIK010000012">
    <property type="protein sequence ID" value="KAL3509067.1"/>
    <property type="molecule type" value="Genomic_DNA"/>
</dbReference>
<sequence>MILNWVLRLYSPVPLVARMNHQETKLGNLSLPTGMLLLSPMILLHHDQRIWGDDAKEFNPERFSDGVSKATKHHQSFFPFGWGPRICIGQNFGMLAAKLAVAMILQHFS</sequence>
<dbReference type="InterPro" id="IPR017972">
    <property type="entry name" value="Cyt_P450_CS"/>
</dbReference>
<evidence type="ECO:0000256" key="12">
    <source>
        <dbReference type="RuleBase" id="RU000461"/>
    </source>
</evidence>
<keyword evidence="9 12" id="KW-0503">Monooxygenase</keyword>
<evidence type="ECO:0000256" key="8">
    <source>
        <dbReference type="ARBA" id="ARBA00023004"/>
    </source>
</evidence>
<gene>
    <name evidence="13" type="ORF">ACH5RR_028468</name>
</gene>
<dbReference type="InterPro" id="IPR002401">
    <property type="entry name" value="Cyt_P450_E_grp-I"/>
</dbReference>
<dbReference type="PANTHER" id="PTHR24282">
    <property type="entry name" value="CYTOCHROME P450 FAMILY MEMBER"/>
    <property type="match status" value="1"/>
</dbReference>
<evidence type="ECO:0000256" key="11">
    <source>
        <dbReference type="PIRSR" id="PIRSR602401-1"/>
    </source>
</evidence>
<dbReference type="SUPFAM" id="SSF48264">
    <property type="entry name" value="Cytochrome P450"/>
    <property type="match status" value="1"/>
</dbReference>